<name>A0ABU8ZM70_9BIFI</name>
<proteinExistence type="predicted"/>
<organism evidence="9 10">
    <name type="scientific">Bifidobacterium favimelis</name>
    <dbReference type="NCBI Taxonomy" id="3122979"/>
    <lineage>
        <taxon>Bacteria</taxon>
        <taxon>Bacillati</taxon>
        <taxon>Actinomycetota</taxon>
        <taxon>Actinomycetes</taxon>
        <taxon>Bifidobacteriales</taxon>
        <taxon>Bifidobacteriaceae</taxon>
        <taxon>Bifidobacterium</taxon>
    </lineage>
</organism>
<evidence type="ECO:0000256" key="2">
    <source>
        <dbReference type="ARBA" id="ARBA00022448"/>
    </source>
</evidence>
<feature type="transmembrane region" description="Helical" evidence="7">
    <location>
        <begin position="290"/>
        <end position="312"/>
    </location>
</feature>
<feature type="transmembrane region" description="Helical" evidence="7">
    <location>
        <begin position="324"/>
        <end position="345"/>
    </location>
</feature>
<dbReference type="EMBL" id="JBANBB010000001">
    <property type="protein sequence ID" value="MEK0306343.1"/>
    <property type="molecule type" value="Genomic_DNA"/>
</dbReference>
<keyword evidence="5 7" id="KW-1133">Transmembrane helix</keyword>
<dbReference type="InterPro" id="IPR036259">
    <property type="entry name" value="MFS_trans_sf"/>
</dbReference>
<feature type="transmembrane region" description="Helical" evidence="7">
    <location>
        <begin position="357"/>
        <end position="376"/>
    </location>
</feature>
<feature type="transmembrane region" description="Helical" evidence="7">
    <location>
        <begin position="388"/>
        <end position="410"/>
    </location>
</feature>
<keyword evidence="4 7" id="KW-0812">Transmembrane</keyword>
<dbReference type="InterPro" id="IPR011701">
    <property type="entry name" value="MFS"/>
</dbReference>
<dbReference type="Proteomes" id="UP001373159">
    <property type="component" value="Unassembled WGS sequence"/>
</dbReference>
<dbReference type="RefSeq" id="WP_340468853.1">
    <property type="nucleotide sequence ID" value="NZ_JBANBB010000001.1"/>
</dbReference>
<dbReference type="InterPro" id="IPR004638">
    <property type="entry name" value="EmrB-like"/>
</dbReference>
<dbReference type="Gene3D" id="1.20.1720.10">
    <property type="entry name" value="Multidrug resistance protein D"/>
    <property type="match status" value="1"/>
</dbReference>
<reference evidence="9 10" key="1">
    <citation type="submission" date="2024-02" db="EMBL/GenBank/DDBJ databases">
        <title>Bifidobacterium honeyensis sp. nov., isolated from the comb honey.</title>
        <authorList>
            <person name="Liu W."/>
            <person name="Li Y."/>
        </authorList>
    </citation>
    <scope>NUCLEOTIDE SEQUENCE [LARGE SCALE GENOMIC DNA]</scope>
    <source>
        <strain evidence="9 10">IMAU50988</strain>
    </source>
</reference>
<dbReference type="Pfam" id="PF07690">
    <property type="entry name" value="MFS_1"/>
    <property type="match status" value="1"/>
</dbReference>
<feature type="transmembrane region" description="Helical" evidence="7">
    <location>
        <begin position="133"/>
        <end position="154"/>
    </location>
</feature>
<feature type="transmembrane region" description="Helical" evidence="7">
    <location>
        <begin position="161"/>
        <end position="184"/>
    </location>
</feature>
<dbReference type="PANTHER" id="PTHR42718:SF24">
    <property type="entry name" value="MAJOR FACILITATOR SUPERFAMILY (MFS) PROFILE DOMAIN-CONTAINING PROTEIN"/>
    <property type="match status" value="1"/>
</dbReference>
<dbReference type="PRINTS" id="PR01036">
    <property type="entry name" value="TCRTETB"/>
</dbReference>
<dbReference type="CDD" id="cd17503">
    <property type="entry name" value="MFS_LmrB_MDR_like"/>
    <property type="match status" value="1"/>
</dbReference>
<evidence type="ECO:0000256" key="5">
    <source>
        <dbReference type="ARBA" id="ARBA00022989"/>
    </source>
</evidence>
<feature type="transmembrane region" description="Helical" evidence="7">
    <location>
        <begin position="251"/>
        <end position="270"/>
    </location>
</feature>
<keyword evidence="2" id="KW-0813">Transport</keyword>
<keyword evidence="10" id="KW-1185">Reference proteome</keyword>
<feature type="transmembrane region" description="Helical" evidence="7">
    <location>
        <begin position="107"/>
        <end position="127"/>
    </location>
</feature>
<feature type="transmembrane region" description="Helical" evidence="7">
    <location>
        <begin position="36"/>
        <end position="55"/>
    </location>
</feature>
<feature type="domain" description="Major facilitator superfamily (MFS) profile" evidence="8">
    <location>
        <begin position="37"/>
        <end position="489"/>
    </location>
</feature>
<evidence type="ECO:0000256" key="3">
    <source>
        <dbReference type="ARBA" id="ARBA00022475"/>
    </source>
</evidence>
<keyword evidence="3" id="KW-1003">Cell membrane</keyword>
<feature type="transmembrane region" description="Helical" evidence="7">
    <location>
        <begin position="190"/>
        <end position="213"/>
    </location>
</feature>
<dbReference type="PROSITE" id="PS50850">
    <property type="entry name" value="MFS"/>
    <property type="match status" value="1"/>
</dbReference>
<dbReference type="Gene3D" id="1.20.1250.20">
    <property type="entry name" value="MFS general substrate transporter like domains"/>
    <property type="match status" value="1"/>
</dbReference>
<evidence type="ECO:0000313" key="10">
    <source>
        <dbReference type="Proteomes" id="UP001373159"/>
    </source>
</evidence>
<comment type="caution">
    <text evidence="9">The sequence shown here is derived from an EMBL/GenBank/DDBJ whole genome shotgun (WGS) entry which is preliminary data.</text>
</comment>
<accession>A0ABU8ZM70</accession>
<dbReference type="PANTHER" id="PTHR42718">
    <property type="entry name" value="MAJOR FACILITATOR SUPERFAMILY MULTIDRUG TRANSPORTER MFSC"/>
    <property type="match status" value="1"/>
</dbReference>
<evidence type="ECO:0000259" key="8">
    <source>
        <dbReference type="PROSITE" id="PS50850"/>
    </source>
</evidence>
<evidence type="ECO:0000313" key="9">
    <source>
        <dbReference type="EMBL" id="MEK0306343.1"/>
    </source>
</evidence>
<evidence type="ECO:0000256" key="6">
    <source>
        <dbReference type="ARBA" id="ARBA00023136"/>
    </source>
</evidence>
<dbReference type="NCBIfam" id="TIGR00711">
    <property type="entry name" value="efflux_EmrB"/>
    <property type="match status" value="1"/>
</dbReference>
<feature type="transmembrane region" description="Helical" evidence="7">
    <location>
        <begin position="431"/>
        <end position="453"/>
    </location>
</feature>
<evidence type="ECO:0000256" key="4">
    <source>
        <dbReference type="ARBA" id="ARBA00022692"/>
    </source>
</evidence>
<dbReference type="SUPFAM" id="SSF103473">
    <property type="entry name" value="MFS general substrate transporter"/>
    <property type="match status" value="1"/>
</dbReference>
<comment type="subcellular location">
    <subcellularLocation>
        <location evidence="1">Cell membrane</location>
        <topology evidence="1">Multi-pass membrane protein</topology>
    </subcellularLocation>
</comment>
<protein>
    <submittedName>
        <fullName evidence="9">MDR family MFS transporter</fullName>
    </submittedName>
</protein>
<sequence>MVTDTDEGNEVIQKAVTQGSVHDSDGESGSGRNRGLMMDTLLLGAFLALMAETFLNNALPTIMADFHVSQSTAQWLSTAYLLVVGLMIPVSAWVFSNFTSKSIYMTMIAIFLAGSLICIFSAGHFPLLLTGRIVQAVAAGSLMPFIQNVMLLLFPPDKRGLALGVTGLVVALGPTVGPTLSGFILEHWSWRALFITLAAVAVVILIASFRFVYTVNTPRRTKIDVMSIVCSCLGFGLLLYSLSSIGDSGRVSVTDGLLLAVGILAIALFCRRQFVLSDPLVNLRVFSNGIFNLTTLLSTLSNIAMVGIELVLPLYLQNTRGSSALTSGLVMLPGAIVMGLCNPLSGALYDRIGVRKISLIGYTVLLIGTVPMLWFGQYTSLVEIASCYALRMVGIAFVMMTTFTEGINALPTRYTAHGNAAASTIRQIGGSLGTAAAMMIVTLGTSQAVSAGYKGGQAMENGYRWAFIFMVAVALIGLAASFALSRKATAPTEERTPGAQSR</sequence>
<evidence type="ECO:0000256" key="7">
    <source>
        <dbReference type="SAM" id="Phobius"/>
    </source>
</evidence>
<gene>
    <name evidence="9" type="ORF">V8P97_02505</name>
</gene>
<keyword evidence="6 7" id="KW-0472">Membrane</keyword>
<evidence type="ECO:0000256" key="1">
    <source>
        <dbReference type="ARBA" id="ARBA00004651"/>
    </source>
</evidence>
<dbReference type="InterPro" id="IPR020846">
    <property type="entry name" value="MFS_dom"/>
</dbReference>
<feature type="transmembrane region" description="Helical" evidence="7">
    <location>
        <begin position="225"/>
        <end position="245"/>
    </location>
</feature>
<feature type="transmembrane region" description="Helical" evidence="7">
    <location>
        <begin position="465"/>
        <end position="485"/>
    </location>
</feature>
<feature type="transmembrane region" description="Helical" evidence="7">
    <location>
        <begin position="75"/>
        <end position="95"/>
    </location>
</feature>